<proteinExistence type="predicted"/>
<dbReference type="InterPro" id="IPR036864">
    <property type="entry name" value="Zn2-C6_fun-type_DNA-bd_sf"/>
</dbReference>
<reference evidence="5" key="2">
    <citation type="journal article" name="BMC Genomics">
        <title>New genome assemblies reveal patterns of domestication and adaptation across Brettanomyces (Dekkera) species.</title>
        <authorList>
            <person name="Roach M.J."/>
            <person name="Borneman A.R."/>
        </authorList>
    </citation>
    <scope>NUCLEOTIDE SEQUENCE</scope>
    <source>
        <strain evidence="5">UCD 2041</strain>
    </source>
</reference>
<dbReference type="SMART" id="SM00066">
    <property type="entry name" value="GAL4"/>
    <property type="match status" value="1"/>
</dbReference>
<protein>
    <recommendedName>
        <fullName evidence="4">Zn(2)-C6 fungal-type domain-containing protein</fullName>
    </recommendedName>
</protein>
<dbReference type="GO" id="GO:0005634">
    <property type="term" value="C:nucleus"/>
    <property type="evidence" value="ECO:0007669"/>
    <property type="project" value="UniProtKB-SubCell"/>
</dbReference>
<evidence type="ECO:0000259" key="4">
    <source>
        <dbReference type="PROSITE" id="PS50048"/>
    </source>
</evidence>
<dbReference type="Gene3D" id="4.10.240.10">
    <property type="entry name" value="Zn(2)-C6 fungal-type DNA-binding domain"/>
    <property type="match status" value="1"/>
</dbReference>
<dbReference type="AlphaFoldDB" id="A0A871R445"/>
<dbReference type="EMBL" id="CP063134">
    <property type="protein sequence ID" value="QOU19554.1"/>
    <property type="molecule type" value="Genomic_DNA"/>
</dbReference>
<dbReference type="Pfam" id="PF00172">
    <property type="entry name" value="Zn_clus"/>
    <property type="match status" value="1"/>
</dbReference>
<evidence type="ECO:0000313" key="5">
    <source>
        <dbReference type="EMBL" id="QOU19554.1"/>
    </source>
</evidence>
<dbReference type="KEGG" id="bbrx:BRETT_003703"/>
<keyword evidence="2" id="KW-0539">Nucleus</keyword>
<dbReference type="Proteomes" id="UP000663131">
    <property type="component" value="Chromosome 6"/>
</dbReference>
<dbReference type="RefSeq" id="XP_041136047.1">
    <property type="nucleotide sequence ID" value="XM_041282208.1"/>
</dbReference>
<dbReference type="InterPro" id="IPR001138">
    <property type="entry name" value="Zn2Cys6_DnaBD"/>
</dbReference>
<feature type="compositionally biased region" description="Polar residues" evidence="3">
    <location>
        <begin position="10"/>
        <end position="26"/>
    </location>
</feature>
<feature type="domain" description="Zn(2)-C6 fungal-type" evidence="4">
    <location>
        <begin position="38"/>
        <end position="67"/>
    </location>
</feature>
<dbReference type="GO" id="GO:0008270">
    <property type="term" value="F:zinc ion binding"/>
    <property type="evidence" value="ECO:0007669"/>
    <property type="project" value="InterPro"/>
</dbReference>
<accession>A0A871R445</accession>
<comment type="subcellular location">
    <subcellularLocation>
        <location evidence="1">Nucleus</location>
    </subcellularLocation>
</comment>
<dbReference type="SUPFAM" id="SSF57701">
    <property type="entry name" value="Zn2/Cys6 DNA-binding domain"/>
    <property type="match status" value="1"/>
</dbReference>
<gene>
    <name evidence="5" type="ORF">BRETT_003703</name>
</gene>
<feature type="region of interest" description="Disordered" evidence="3">
    <location>
        <begin position="1"/>
        <end position="30"/>
    </location>
</feature>
<name>A0A871R445_DEKBR</name>
<dbReference type="InterPro" id="IPR050613">
    <property type="entry name" value="Sec_Metabolite_Reg"/>
</dbReference>
<evidence type="ECO:0000256" key="3">
    <source>
        <dbReference type="SAM" id="MobiDB-lite"/>
    </source>
</evidence>
<organism evidence="5 6">
    <name type="scientific">Dekkera bruxellensis</name>
    <name type="common">Brettanomyces custersii</name>
    <dbReference type="NCBI Taxonomy" id="5007"/>
    <lineage>
        <taxon>Eukaryota</taxon>
        <taxon>Fungi</taxon>
        <taxon>Dikarya</taxon>
        <taxon>Ascomycota</taxon>
        <taxon>Saccharomycotina</taxon>
        <taxon>Pichiomycetes</taxon>
        <taxon>Pichiales</taxon>
        <taxon>Pichiaceae</taxon>
        <taxon>Brettanomyces</taxon>
    </lineage>
</organism>
<dbReference type="CDD" id="cd12148">
    <property type="entry name" value="fungal_TF_MHR"/>
    <property type="match status" value="1"/>
</dbReference>
<evidence type="ECO:0000313" key="6">
    <source>
        <dbReference type="Proteomes" id="UP000663131"/>
    </source>
</evidence>
<dbReference type="CDD" id="cd00067">
    <property type="entry name" value="GAL4"/>
    <property type="match status" value="1"/>
</dbReference>
<sequence>MPDKREFDHNNATGDTPIHQSISPSVQKKRHRRRAFTSCVRCRRRKVKCDRKHPCTRCIRAGMRCEYTLKGETSNANRECHSTEGYSTRQESHTAKESVIPTESHLKPLLDRVKMLEREVESLKSGIRVKHSVIVPDPLNRALPSMKQSLIISNKIGTNYLGPTCRMWFFATMPAILDYLGELLALKGKEKQHWLETHPSWRAEVGPLNTEPGDSVSFVLAAATANLPAFEERVFYFQRYLNPLVFHGCIPMDLVHSLLFKYFSGSNRDWGTEDSQDFSYLRCGDLALVSAVVCTTCMFTRLDNSTRPMFAYELPCKASELFAAFVRLLNAAHFSAHPTHVSLLSLLILCESSLLCKGSADTHCEIDSYPIFQLCVSTCLQMGIHLDVDTACPLILAQGSQDERRYVSQHFQTAIWNFMLREDAFYSVMIGTPLLLNDYTCHDSTKSSLSTLCATSVHIEREVATALNSTAPVSVSIILKLITRVSNFCRHLPSLLQRSHARGTPEMNLDMLAFTVRQKLVCLQLLQRLYRMVMEGISALVSDHSDEWDKISDTGQNRLERLSACMSLKCLMAVVASLYIVKAIVAGQTVFEVCNNGRYMMYFRDMITTVLGHCTTAWFTYVLPEASGSTEWQKHFLETRRYASNGVSKRDEIGNNGDEITLELVEDALFSRIDNGQEDIGDYVEDKVENETGKKEKQEKAQHQQELQLGKDLFLRLSRLQEMLKFADDTFVSNKVIRSSFESFLTARSAAFWIYVLRTVEECRKLLLTKQITVLDIMEKMRIRLIREFDANPPGKVDNTLNSNEGDSLDGILDNVLNASNEQYFGDIDLLDPDNLFSTDDELLKAYQNI</sequence>
<dbReference type="OrthoDB" id="3986994at2759"/>
<dbReference type="PROSITE" id="PS50048">
    <property type="entry name" value="ZN2_CY6_FUNGAL_2"/>
    <property type="match status" value="1"/>
</dbReference>
<reference evidence="5" key="1">
    <citation type="submission" date="2020-10" db="EMBL/GenBank/DDBJ databases">
        <authorList>
            <person name="Palmer J.M."/>
        </authorList>
    </citation>
    <scope>NUCLEOTIDE SEQUENCE</scope>
    <source>
        <strain evidence="5">UCD 2041</strain>
    </source>
</reference>
<feature type="region of interest" description="Disordered" evidence="3">
    <location>
        <begin position="77"/>
        <end position="100"/>
    </location>
</feature>
<dbReference type="GeneID" id="64575626"/>
<dbReference type="GO" id="GO:0000981">
    <property type="term" value="F:DNA-binding transcription factor activity, RNA polymerase II-specific"/>
    <property type="evidence" value="ECO:0007669"/>
    <property type="project" value="InterPro"/>
</dbReference>
<dbReference type="PANTHER" id="PTHR31001:SF90">
    <property type="entry name" value="CENTROMERE DNA-BINDING PROTEIN COMPLEX CBF3 SUBUNIT B"/>
    <property type="match status" value="1"/>
</dbReference>
<dbReference type="PROSITE" id="PS00463">
    <property type="entry name" value="ZN2_CY6_FUNGAL_1"/>
    <property type="match status" value="1"/>
</dbReference>
<evidence type="ECO:0000256" key="2">
    <source>
        <dbReference type="ARBA" id="ARBA00023242"/>
    </source>
</evidence>
<dbReference type="PANTHER" id="PTHR31001">
    <property type="entry name" value="UNCHARACTERIZED TRANSCRIPTIONAL REGULATORY PROTEIN"/>
    <property type="match status" value="1"/>
</dbReference>
<evidence type="ECO:0000256" key="1">
    <source>
        <dbReference type="ARBA" id="ARBA00004123"/>
    </source>
</evidence>